<protein>
    <submittedName>
        <fullName evidence="5">CHAP domain-containing protein</fullName>
    </submittedName>
</protein>
<dbReference type="InterPro" id="IPR007921">
    <property type="entry name" value="CHAP_dom"/>
</dbReference>
<dbReference type="SUPFAM" id="SSF69360">
    <property type="entry name" value="Cell wall binding repeat"/>
    <property type="match status" value="4"/>
</dbReference>
<feature type="domain" description="Peptidase C51" evidence="4">
    <location>
        <begin position="27"/>
        <end position="156"/>
    </location>
</feature>
<evidence type="ECO:0000313" key="6">
    <source>
        <dbReference type="Proteomes" id="UP000371977"/>
    </source>
</evidence>
<comment type="caution">
    <text evidence="5">The sequence shown here is derived from an EMBL/GenBank/DDBJ whole genome shotgun (WGS) entry which is preliminary data.</text>
</comment>
<feature type="repeat" description="Cell wall-binding" evidence="2">
    <location>
        <begin position="181"/>
        <end position="200"/>
    </location>
</feature>
<proteinExistence type="predicted"/>
<keyword evidence="6" id="KW-1185">Reference proteome</keyword>
<dbReference type="Gene3D" id="2.10.270.10">
    <property type="entry name" value="Cholin Binding"/>
    <property type="match status" value="6"/>
</dbReference>
<dbReference type="AlphaFoldDB" id="A0A6C2C210"/>
<name>A0A6C2C210_9LACO</name>
<evidence type="ECO:0000256" key="2">
    <source>
        <dbReference type="PROSITE-ProRule" id="PRU00591"/>
    </source>
</evidence>
<keyword evidence="1" id="KW-0677">Repeat</keyword>
<organism evidence="5 6">
    <name type="scientific">Weissella muntiaci</name>
    <dbReference type="NCBI Taxonomy" id="2508881"/>
    <lineage>
        <taxon>Bacteria</taxon>
        <taxon>Bacillati</taxon>
        <taxon>Bacillota</taxon>
        <taxon>Bacilli</taxon>
        <taxon>Lactobacillales</taxon>
        <taxon>Lactobacillaceae</taxon>
        <taxon>Weissella</taxon>
    </lineage>
</organism>
<dbReference type="RefSeq" id="WP_148623874.1">
    <property type="nucleotide sequence ID" value="NZ_SDGZ01000028.1"/>
</dbReference>
<dbReference type="OrthoDB" id="2147695at2"/>
<dbReference type="SUPFAM" id="SSF54001">
    <property type="entry name" value="Cysteine proteinases"/>
    <property type="match status" value="1"/>
</dbReference>
<dbReference type="Proteomes" id="UP000371977">
    <property type="component" value="Unassembled WGS sequence"/>
</dbReference>
<evidence type="ECO:0000313" key="5">
    <source>
        <dbReference type="EMBL" id="TYC47837.1"/>
    </source>
</evidence>
<dbReference type="Pfam" id="PF19127">
    <property type="entry name" value="Choline_bind_3"/>
    <property type="match status" value="2"/>
</dbReference>
<reference evidence="5 6" key="1">
    <citation type="submission" date="2019-01" db="EMBL/GenBank/DDBJ databases">
        <title>Weissella sp. nov., a novel lactic acid bacterium isolated from animal feces.</title>
        <authorList>
            <person name="Wang L.-T."/>
        </authorList>
    </citation>
    <scope>NUCLEOTIDE SEQUENCE [LARGE SCALE GENOMIC DNA]</scope>
    <source>
        <strain evidence="5 6">8H-2</strain>
    </source>
</reference>
<dbReference type="EMBL" id="SDGZ01000028">
    <property type="protein sequence ID" value="TYC47837.1"/>
    <property type="molecule type" value="Genomic_DNA"/>
</dbReference>
<dbReference type="Gene3D" id="3.90.1720.10">
    <property type="entry name" value="endopeptidase domain like (from Nostoc punctiforme)"/>
    <property type="match status" value="1"/>
</dbReference>
<dbReference type="Pfam" id="PF05257">
    <property type="entry name" value="CHAP"/>
    <property type="match status" value="1"/>
</dbReference>
<accession>A0A6C2C210</accession>
<dbReference type="PROSITE" id="PS51170">
    <property type="entry name" value="CW"/>
    <property type="match status" value="1"/>
</dbReference>
<dbReference type="InterPro" id="IPR018337">
    <property type="entry name" value="Cell_wall/Cho-bd_repeat"/>
</dbReference>
<gene>
    <name evidence="5" type="ORF">ESZ50_10815</name>
</gene>
<dbReference type="InterPro" id="IPR038765">
    <property type="entry name" value="Papain-like_cys_pep_sf"/>
</dbReference>
<keyword evidence="3" id="KW-0732">Signal</keyword>
<evidence type="ECO:0000256" key="1">
    <source>
        <dbReference type="ARBA" id="ARBA00022737"/>
    </source>
</evidence>
<sequence length="792" mass="86942">MNKKIIASLLISGMLLVGGTTASATSVPQSTTWVSQTIGKSYDFDGALGYQCFDYVNQYAHDLFGTSFPGEGAIDLLTTGNRNGFRVIRAGNGTPQPGDIFILSTPGNPNGHTGVVISSDSTGMIVADQNYNGRSYVSQHRINYQEPWSQLVGWVRPPFEASGWTTINGQQVYINSDGQYATGEQKIDGQYYYFDPNSHSIVKGFLTLPDGRKVYYDDQGHMVHGEALIDGNFYLFEKYNGGMQTGLQDLTTYGANKTVYYDPKTGHMLYGDIMIDGVMHTFEGGSGKLIDGNWRTVDGHQRYLQTDGQYASGEQIINGKTYYFDVNTHDLILGLTTLPDGRKVYLDDQGQVSHGEVKIGQYFYLFDAQTGEMKTGLQDLTSYGANKTVYYDPETGHMLYGDQIIDGKTYSFEAGTGKLIANVWRTVGKNKQYLGADGQLASGEQSIDGKTYYFDPSTHNLMTGLITLANGQKIYADEQGQVAHGEVKIGQYYYLFDAQTGEMKTGLQDLTSYGANKTVYYDPETGHMLYGDQLIDGKTYSFEAGTGKLIANVWRTVGENKQYLGADGQLASGEQSIDGKTYYFDPSTHNLMTGLITLANGQKIYADEQGQVAHGEVKIGQYYYLFDAQTGEMKTGLQDLTSYGANKTVYYDPETGHMLYGKQVIDGKTYNFDSNTGAMIPDDIQQPQKDIQVGDVVSFKGVYKVTNVSGNLVGSSQISGGDVESWNYLDPTPLTETNQDGQTAGDQVLLKGDYFILPGSYKVEKIDIASKGVYITVGNRGVWLDGAIATLN</sequence>
<feature type="signal peptide" evidence="3">
    <location>
        <begin position="1"/>
        <end position="24"/>
    </location>
</feature>
<evidence type="ECO:0000256" key="3">
    <source>
        <dbReference type="SAM" id="SignalP"/>
    </source>
</evidence>
<evidence type="ECO:0000259" key="4">
    <source>
        <dbReference type="PROSITE" id="PS50911"/>
    </source>
</evidence>
<dbReference type="PROSITE" id="PS50911">
    <property type="entry name" value="CHAP"/>
    <property type="match status" value="1"/>
</dbReference>
<feature type="chain" id="PRO_5025573443" evidence="3">
    <location>
        <begin position="25"/>
        <end position="792"/>
    </location>
</feature>